<protein>
    <recommendedName>
        <fullName evidence="3">3-beta hydroxysteroid dehydrogenase/isomerase domain-containing protein</fullName>
    </recommendedName>
</protein>
<dbReference type="InterPro" id="IPR050425">
    <property type="entry name" value="NAD(P)_dehydrat-like"/>
</dbReference>
<accession>T1GM57</accession>
<reference evidence="4" key="2">
    <citation type="submission" date="2015-06" db="UniProtKB">
        <authorList>
            <consortium name="EnsemblMetazoa"/>
        </authorList>
    </citation>
    <scope>IDENTIFICATION</scope>
</reference>
<keyword evidence="2" id="KW-0472">Membrane</keyword>
<name>T1GM57_MEGSC</name>
<evidence type="ECO:0000259" key="3">
    <source>
        <dbReference type="Pfam" id="PF01073"/>
    </source>
</evidence>
<dbReference type="SUPFAM" id="SSF51735">
    <property type="entry name" value="NAD(P)-binding Rossmann-fold domains"/>
    <property type="match status" value="1"/>
</dbReference>
<dbReference type="PANTHER" id="PTHR10366:SF853">
    <property type="entry name" value="GH25466P"/>
    <property type="match status" value="1"/>
</dbReference>
<dbReference type="InterPro" id="IPR036291">
    <property type="entry name" value="NAD(P)-bd_dom_sf"/>
</dbReference>
<dbReference type="HOGENOM" id="CLU_1220903_0_0_1"/>
<dbReference type="EMBL" id="CAQQ02192130">
    <property type="status" value="NOT_ANNOTATED_CDS"/>
    <property type="molecule type" value="Genomic_DNA"/>
</dbReference>
<dbReference type="PANTHER" id="PTHR10366">
    <property type="entry name" value="NAD DEPENDENT EPIMERASE/DEHYDRATASE"/>
    <property type="match status" value="1"/>
</dbReference>
<organism evidence="4 5">
    <name type="scientific">Megaselia scalaris</name>
    <name type="common">Humpbacked fly</name>
    <name type="synonym">Phora scalaris</name>
    <dbReference type="NCBI Taxonomy" id="36166"/>
    <lineage>
        <taxon>Eukaryota</taxon>
        <taxon>Metazoa</taxon>
        <taxon>Ecdysozoa</taxon>
        <taxon>Arthropoda</taxon>
        <taxon>Hexapoda</taxon>
        <taxon>Insecta</taxon>
        <taxon>Pterygota</taxon>
        <taxon>Neoptera</taxon>
        <taxon>Endopterygota</taxon>
        <taxon>Diptera</taxon>
        <taxon>Brachycera</taxon>
        <taxon>Muscomorpha</taxon>
        <taxon>Platypezoidea</taxon>
        <taxon>Phoridae</taxon>
        <taxon>Megaseliini</taxon>
        <taxon>Megaselia</taxon>
    </lineage>
</organism>
<keyword evidence="1" id="KW-0560">Oxidoreductase</keyword>
<feature type="domain" description="3-beta hydroxysteroid dehydrogenase/isomerase" evidence="3">
    <location>
        <begin position="1"/>
        <end position="186"/>
    </location>
</feature>
<evidence type="ECO:0000256" key="2">
    <source>
        <dbReference type="SAM" id="Phobius"/>
    </source>
</evidence>
<dbReference type="GO" id="GO:0016616">
    <property type="term" value="F:oxidoreductase activity, acting on the CH-OH group of donors, NAD or NADP as acceptor"/>
    <property type="evidence" value="ECO:0007669"/>
    <property type="project" value="InterPro"/>
</dbReference>
<keyword evidence="5" id="KW-1185">Reference proteome</keyword>
<dbReference type="STRING" id="36166.T1GM57"/>
<keyword evidence="2" id="KW-1133">Transmembrane helix</keyword>
<keyword evidence="2" id="KW-0812">Transmembrane</keyword>
<dbReference type="Pfam" id="PF01073">
    <property type="entry name" value="3Beta_HSD"/>
    <property type="match status" value="1"/>
</dbReference>
<dbReference type="Gene3D" id="3.40.50.720">
    <property type="entry name" value="NAD(P)-binding Rossmann-like Domain"/>
    <property type="match status" value="1"/>
</dbReference>
<evidence type="ECO:0000256" key="1">
    <source>
        <dbReference type="ARBA" id="ARBA00023002"/>
    </source>
</evidence>
<sequence length="227" mass="25491">MCVKHNVQRLIYTSCASVAFTPFKGHSTFSVVINQTETSASTPVHDPNRPLNDFDKSFLIPGYSSSKLRAENMVLNTNETLLENRKGNAFYYLQTAAVRPPLIYGECDNHFMPAVLKYLAKRNNIIPRVAGAGGKQQLVYAGNAAWGHICTYKTLKSNPRKIAGLAAFITDDTPINDICRFIQRIGRTSKHLKFNTSLWSIPHFVFFFLAFALEMFVKLLHQLANSS</sequence>
<dbReference type="InterPro" id="IPR002225">
    <property type="entry name" value="3Beta_OHSteriod_DH/Estase"/>
</dbReference>
<dbReference type="EMBL" id="CAQQ02192132">
    <property type="status" value="NOT_ANNOTATED_CDS"/>
    <property type="molecule type" value="Genomic_DNA"/>
</dbReference>
<dbReference type="AlphaFoldDB" id="T1GM57"/>
<dbReference type="GO" id="GO:0006694">
    <property type="term" value="P:steroid biosynthetic process"/>
    <property type="evidence" value="ECO:0007669"/>
    <property type="project" value="InterPro"/>
</dbReference>
<proteinExistence type="predicted"/>
<dbReference type="EnsemblMetazoa" id="MESCA004625-RA">
    <property type="protein sequence ID" value="MESCA004625-PA"/>
    <property type="gene ID" value="MESCA004625"/>
</dbReference>
<feature type="transmembrane region" description="Helical" evidence="2">
    <location>
        <begin position="197"/>
        <end position="217"/>
    </location>
</feature>
<dbReference type="EMBL" id="CAQQ02192131">
    <property type="status" value="NOT_ANNOTATED_CDS"/>
    <property type="molecule type" value="Genomic_DNA"/>
</dbReference>
<reference evidence="5" key="1">
    <citation type="submission" date="2013-02" db="EMBL/GenBank/DDBJ databases">
        <authorList>
            <person name="Hughes D."/>
        </authorList>
    </citation>
    <scope>NUCLEOTIDE SEQUENCE</scope>
    <source>
        <strain>Durham</strain>
        <strain evidence="5">NC isolate 2 -- Noor lab</strain>
    </source>
</reference>
<dbReference type="Proteomes" id="UP000015102">
    <property type="component" value="Unassembled WGS sequence"/>
</dbReference>
<evidence type="ECO:0000313" key="5">
    <source>
        <dbReference type="Proteomes" id="UP000015102"/>
    </source>
</evidence>
<evidence type="ECO:0000313" key="4">
    <source>
        <dbReference type="EnsemblMetazoa" id="MESCA004625-PA"/>
    </source>
</evidence>